<dbReference type="PANTHER" id="PTHR30349">
    <property type="entry name" value="PHAGE INTEGRASE-RELATED"/>
    <property type="match status" value="1"/>
</dbReference>
<evidence type="ECO:0000259" key="6">
    <source>
        <dbReference type="PROSITE" id="PS51898"/>
    </source>
</evidence>
<dbReference type="Gene3D" id="1.10.443.10">
    <property type="entry name" value="Intergrase catalytic core"/>
    <property type="match status" value="1"/>
</dbReference>
<dbReference type="RefSeq" id="WP_006720794.1">
    <property type="nucleotide sequence ID" value="NZ_CP085935.1"/>
</dbReference>
<dbReference type="CDD" id="cd01189">
    <property type="entry name" value="INT_ICEBs1_C_like"/>
    <property type="match status" value="1"/>
</dbReference>
<reference evidence="8 9" key="2">
    <citation type="submission" date="2008-10" db="EMBL/GenBank/DDBJ databases">
        <authorList>
            <person name="Fulton L."/>
            <person name="Clifton S."/>
            <person name="Fulton B."/>
            <person name="Xu J."/>
            <person name="Minx P."/>
            <person name="Pepin K.H."/>
            <person name="Johnson M."/>
            <person name="Thiruvilangam P."/>
            <person name="Bhonagiri V."/>
            <person name="Nash W.E."/>
            <person name="Mardis E.R."/>
            <person name="Wilson R.K."/>
        </authorList>
    </citation>
    <scope>NUCLEOTIDE SEQUENCE [LARGE SCALE GENOMIC DNA]</scope>
    <source>
        <strain evidence="8 9">DSM 13279</strain>
    </source>
</reference>
<keyword evidence="2" id="KW-0229">DNA integration</keyword>
<dbReference type="PANTHER" id="PTHR30349:SF41">
    <property type="entry name" value="INTEGRASE_RECOMBINASE PROTEIN MJ0367-RELATED"/>
    <property type="match status" value="1"/>
</dbReference>
<dbReference type="Gene3D" id="1.10.150.130">
    <property type="match status" value="1"/>
</dbReference>
<dbReference type="InterPro" id="IPR010998">
    <property type="entry name" value="Integrase_recombinase_N"/>
</dbReference>
<feature type="domain" description="Tyr recombinase" evidence="6">
    <location>
        <begin position="164"/>
        <end position="357"/>
    </location>
</feature>
<dbReference type="InterPro" id="IPR004107">
    <property type="entry name" value="Integrase_SAM-like_N"/>
</dbReference>
<dbReference type="PROSITE" id="PS51898">
    <property type="entry name" value="TYR_RECOMBINASE"/>
    <property type="match status" value="1"/>
</dbReference>
<evidence type="ECO:0000259" key="7">
    <source>
        <dbReference type="PROSITE" id="PS51900"/>
    </source>
</evidence>
<accession>B6GAP1</accession>
<dbReference type="InterPro" id="IPR011010">
    <property type="entry name" value="DNA_brk_join_enz"/>
</dbReference>
<dbReference type="HOGENOM" id="CLU_027562_17_1_11"/>
<protein>
    <submittedName>
        <fullName evidence="8">Site-specific recombinase, phage integrase family</fullName>
    </submittedName>
</protein>
<evidence type="ECO:0000256" key="2">
    <source>
        <dbReference type="ARBA" id="ARBA00022908"/>
    </source>
</evidence>
<dbReference type="Proteomes" id="UP000003560">
    <property type="component" value="Unassembled WGS sequence"/>
</dbReference>
<evidence type="ECO:0000256" key="4">
    <source>
        <dbReference type="ARBA" id="ARBA00023172"/>
    </source>
</evidence>
<dbReference type="Pfam" id="PF00589">
    <property type="entry name" value="Phage_integrase"/>
    <property type="match status" value="1"/>
</dbReference>
<keyword evidence="4" id="KW-0233">DNA recombination</keyword>
<gene>
    <name evidence="8" type="ORF">COLSTE_01141</name>
</gene>
<keyword evidence="3 5" id="KW-0238">DNA-binding</keyword>
<evidence type="ECO:0000256" key="1">
    <source>
        <dbReference type="ARBA" id="ARBA00008857"/>
    </source>
</evidence>
<dbReference type="PROSITE" id="PS51900">
    <property type="entry name" value="CB"/>
    <property type="match status" value="1"/>
</dbReference>
<dbReference type="STRING" id="445975.COLSTE_01141"/>
<dbReference type="GO" id="GO:0015074">
    <property type="term" value="P:DNA integration"/>
    <property type="evidence" value="ECO:0007669"/>
    <property type="project" value="UniProtKB-KW"/>
</dbReference>
<dbReference type="InterPro" id="IPR050090">
    <property type="entry name" value="Tyrosine_recombinase_XerCD"/>
</dbReference>
<evidence type="ECO:0000256" key="5">
    <source>
        <dbReference type="PROSITE-ProRule" id="PRU01248"/>
    </source>
</evidence>
<dbReference type="GO" id="GO:0006310">
    <property type="term" value="P:DNA recombination"/>
    <property type="evidence" value="ECO:0007669"/>
    <property type="project" value="UniProtKB-KW"/>
</dbReference>
<dbReference type="EMBL" id="ABXJ01000066">
    <property type="protein sequence ID" value="EEA90659.1"/>
    <property type="molecule type" value="Genomic_DNA"/>
</dbReference>
<evidence type="ECO:0000256" key="3">
    <source>
        <dbReference type="ARBA" id="ARBA00023125"/>
    </source>
</evidence>
<evidence type="ECO:0000313" key="8">
    <source>
        <dbReference type="EMBL" id="EEA90659.1"/>
    </source>
</evidence>
<dbReference type="SUPFAM" id="SSF56349">
    <property type="entry name" value="DNA breaking-rejoining enzymes"/>
    <property type="match status" value="1"/>
</dbReference>
<comment type="caution">
    <text evidence="8">The sequence shown here is derived from an EMBL/GenBank/DDBJ whole genome shotgun (WGS) entry which is preliminary data.</text>
</comment>
<dbReference type="Pfam" id="PF14659">
    <property type="entry name" value="Phage_int_SAM_3"/>
    <property type="match status" value="1"/>
</dbReference>
<name>B6GAP1_9ACTN</name>
<evidence type="ECO:0000313" key="9">
    <source>
        <dbReference type="Proteomes" id="UP000003560"/>
    </source>
</evidence>
<comment type="similarity">
    <text evidence="1">Belongs to the 'phage' integrase family.</text>
</comment>
<sequence>MAVRQLKNGMWQADVVVGVRWDGRRDRRTECHPTKAKAKKAESRLLMEKERLRGRATARITLAEFVDEVYWPQKAGLRANTRQGYERDLRRRILPALGNMELDQINKLNIQRMVSNCPTRKTATNARETLSSVLGCAVEMGMLPVNPASFRYTYPGDGETDPERGGVWLTTLAEHRRLLDFLREARPGSAEERICVLGLCEGLRKGEVLALRWGDVDLDRRELTVRSTYTVGAGGAHETDPKNRNAFRTIPLRAYAAERMRAWGPGEGPVVAGPGGGLLNPVTAGERMRRMTAGTYPDGTPLPRVTMASLRHSFATACVNEGMEASKLSRIMGHADIKTTMRYYVRQKLDDLKAAVDEMDGCERATGDGANAK</sequence>
<dbReference type="InterPro" id="IPR002104">
    <property type="entry name" value="Integrase_catalytic"/>
</dbReference>
<dbReference type="GeneID" id="98001901"/>
<reference evidence="8 9" key="1">
    <citation type="submission" date="2008-10" db="EMBL/GenBank/DDBJ databases">
        <title>Draft genome sequence of Collinsella stercoris (DSM 13279).</title>
        <authorList>
            <person name="Sudarsanam P."/>
            <person name="Ley R."/>
            <person name="Guruge J."/>
            <person name="Turnbaugh P.J."/>
            <person name="Mahowald M."/>
            <person name="Liep D."/>
            <person name="Gordon J."/>
        </authorList>
    </citation>
    <scope>NUCLEOTIDE SEQUENCE [LARGE SCALE GENOMIC DNA]</scope>
    <source>
        <strain evidence="8 9">DSM 13279</strain>
    </source>
</reference>
<dbReference type="OrthoDB" id="3183727at2"/>
<proteinExistence type="inferred from homology"/>
<keyword evidence="9" id="KW-1185">Reference proteome</keyword>
<organism evidence="8 9">
    <name type="scientific">Collinsella stercoris DSM 13279</name>
    <dbReference type="NCBI Taxonomy" id="445975"/>
    <lineage>
        <taxon>Bacteria</taxon>
        <taxon>Bacillati</taxon>
        <taxon>Actinomycetota</taxon>
        <taxon>Coriobacteriia</taxon>
        <taxon>Coriobacteriales</taxon>
        <taxon>Coriobacteriaceae</taxon>
        <taxon>Collinsella</taxon>
    </lineage>
</organism>
<feature type="domain" description="Core-binding (CB)" evidence="7">
    <location>
        <begin position="60"/>
        <end position="138"/>
    </location>
</feature>
<dbReference type="eggNOG" id="COG0582">
    <property type="taxonomic scope" value="Bacteria"/>
</dbReference>
<dbReference type="InterPro" id="IPR013762">
    <property type="entry name" value="Integrase-like_cat_sf"/>
</dbReference>
<dbReference type="GO" id="GO:0003677">
    <property type="term" value="F:DNA binding"/>
    <property type="evidence" value="ECO:0007669"/>
    <property type="project" value="UniProtKB-UniRule"/>
</dbReference>
<dbReference type="AlphaFoldDB" id="B6GAP1"/>
<dbReference type="InterPro" id="IPR044068">
    <property type="entry name" value="CB"/>
</dbReference>